<evidence type="ECO:0000313" key="2">
    <source>
        <dbReference type="Proteomes" id="UP000470875"/>
    </source>
</evidence>
<keyword evidence="2" id="KW-1185">Reference proteome</keyword>
<evidence type="ECO:0000313" key="1">
    <source>
        <dbReference type="EMBL" id="MSS83300.1"/>
    </source>
</evidence>
<reference evidence="1 2" key="1">
    <citation type="submission" date="2019-08" db="EMBL/GenBank/DDBJ databases">
        <title>In-depth cultivation of the pig gut microbiome towards novel bacterial diversity and tailored functional studies.</title>
        <authorList>
            <person name="Wylensek D."/>
            <person name="Hitch T.C.A."/>
            <person name="Clavel T."/>
        </authorList>
    </citation>
    <scope>NUCLEOTIDE SEQUENCE [LARGE SCALE GENOMIC DNA]</scope>
    <source>
        <strain evidence="1 2">WB03_NA08</strain>
    </source>
</reference>
<sequence>MSVLFGLRKDLVRREKELAMAMAEGMDWAAAKPAMEKIKAERTQTEQRIAEAVRESPLPPTIGDDSVRKWWEETVLENRIAVALVAIPVWQFPTREYRLCSLVITCLPLRFLRTALDITELLLLLTGICCSARRFLGNLWTPRVSWHCVGHSIVRMENSVTKRLWVI</sequence>
<dbReference type="EMBL" id="VULO01000001">
    <property type="protein sequence ID" value="MSS83300.1"/>
    <property type="molecule type" value="Genomic_DNA"/>
</dbReference>
<dbReference type="Proteomes" id="UP000470875">
    <property type="component" value="Unassembled WGS sequence"/>
</dbReference>
<accession>A0A6N7VQQ5</accession>
<proteinExistence type="predicted"/>
<protein>
    <submittedName>
        <fullName evidence="1">Uncharacterized protein</fullName>
    </submittedName>
</protein>
<organism evidence="1 2">
    <name type="scientific">Scrofimicrobium canadense</name>
    <dbReference type="NCBI Taxonomy" id="2652290"/>
    <lineage>
        <taxon>Bacteria</taxon>
        <taxon>Bacillati</taxon>
        <taxon>Actinomycetota</taxon>
        <taxon>Actinomycetes</taxon>
        <taxon>Actinomycetales</taxon>
        <taxon>Actinomycetaceae</taxon>
        <taxon>Scrofimicrobium</taxon>
    </lineage>
</organism>
<dbReference type="AlphaFoldDB" id="A0A6N7VQQ5"/>
<dbReference type="RefSeq" id="WP_154542625.1">
    <property type="nucleotide sequence ID" value="NZ_VULO01000001.1"/>
</dbReference>
<comment type="caution">
    <text evidence="1">The sequence shown here is derived from an EMBL/GenBank/DDBJ whole genome shotgun (WGS) entry which is preliminary data.</text>
</comment>
<gene>
    <name evidence="1" type="ORF">FYJ24_00665</name>
</gene>
<name>A0A6N7VQQ5_9ACTO</name>